<keyword evidence="4" id="KW-1185">Reference proteome</keyword>
<dbReference type="AlphaFoldDB" id="A0A9X2FAI7"/>
<dbReference type="CDD" id="cd00397">
    <property type="entry name" value="DNA_BRE_C"/>
    <property type="match status" value="1"/>
</dbReference>
<evidence type="ECO:0000259" key="2">
    <source>
        <dbReference type="PROSITE" id="PS51898"/>
    </source>
</evidence>
<name>A0A9X2FAI7_9BACT</name>
<dbReference type="InterPro" id="IPR013762">
    <property type="entry name" value="Integrase-like_cat_sf"/>
</dbReference>
<dbReference type="PANTHER" id="PTHR30349">
    <property type="entry name" value="PHAGE INTEGRASE-RELATED"/>
    <property type="match status" value="1"/>
</dbReference>
<comment type="caution">
    <text evidence="3">The sequence shown here is derived from an EMBL/GenBank/DDBJ whole genome shotgun (WGS) entry which is preliminary data.</text>
</comment>
<dbReference type="PROSITE" id="PS51898">
    <property type="entry name" value="TYR_RECOMBINASE"/>
    <property type="match status" value="1"/>
</dbReference>
<dbReference type="InterPro" id="IPR002104">
    <property type="entry name" value="Integrase_catalytic"/>
</dbReference>
<keyword evidence="1" id="KW-0233">DNA recombination</keyword>
<dbReference type="Gene3D" id="1.10.443.10">
    <property type="entry name" value="Intergrase catalytic core"/>
    <property type="match status" value="1"/>
</dbReference>
<dbReference type="RefSeq" id="WP_252852743.1">
    <property type="nucleotide sequence ID" value="NZ_JAMXLR010000036.1"/>
</dbReference>
<dbReference type="EMBL" id="JAMXLR010000036">
    <property type="protein sequence ID" value="MCO6044633.1"/>
    <property type="molecule type" value="Genomic_DNA"/>
</dbReference>
<gene>
    <name evidence="3" type="ORF">NG895_12015</name>
</gene>
<evidence type="ECO:0000256" key="1">
    <source>
        <dbReference type="ARBA" id="ARBA00023172"/>
    </source>
</evidence>
<protein>
    <submittedName>
        <fullName evidence="3">Site-specific integrase</fullName>
    </submittedName>
</protein>
<evidence type="ECO:0000313" key="3">
    <source>
        <dbReference type="EMBL" id="MCO6044633.1"/>
    </source>
</evidence>
<feature type="domain" description="Tyr recombinase" evidence="2">
    <location>
        <begin position="187"/>
        <end position="383"/>
    </location>
</feature>
<dbReference type="PANTHER" id="PTHR30349:SF64">
    <property type="entry name" value="PROPHAGE INTEGRASE INTD-RELATED"/>
    <property type="match status" value="1"/>
</dbReference>
<dbReference type="Pfam" id="PF00589">
    <property type="entry name" value="Phage_integrase"/>
    <property type="match status" value="1"/>
</dbReference>
<proteinExistence type="predicted"/>
<reference evidence="3" key="1">
    <citation type="submission" date="2022-06" db="EMBL/GenBank/DDBJ databases">
        <title>Aeoliella straminimaris, a novel planctomycete from sediments.</title>
        <authorList>
            <person name="Vitorino I.R."/>
            <person name="Lage O.M."/>
        </authorList>
    </citation>
    <scope>NUCLEOTIDE SEQUENCE</scope>
    <source>
        <strain evidence="3">ICT_H6.2</strain>
    </source>
</reference>
<dbReference type="SUPFAM" id="SSF56349">
    <property type="entry name" value="DNA breaking-rejoining enzymes"/>
    <property type="match status" value="1"/>
</dbReference>
<accession>A0A9X2FAI7</accession>
<dbReference type="InterPro" id="IPR011010">
    <property type="entry name" value="DNA_brk_join_enz"/>
</dbReference>
<sequence>MARPPKVPSYSLHKPSGRAVVKVKGRSIYLGKYGSDESRDAYARIVADLLAGRPIEKPDTNRGNPTPKPSLTIGELVARFQRHADGYYRKGGKPTTEPAAIRCALKFLTDHHVGLPAADFSLGDLKVIRQAMVDAGHTRGTINKNIRRVRLAFTWAATEELLPPSVPQNLALLPGLKAGRTVAKETEPVKPVDITVVDKTLPHMPDIVADMVRLQLLTGCRPDEVCSIRPQDIDRTGEVWEYHVDGHKTEHHGKRRTVFIGPEGQKILTPYLLRPSDEFCFRPKRHIAVPKKQKRYRVDSYRQAIQRACARAFPAPKGTEGKALDEWNRRHRWAPNQVRHTAATSIRQRFGLEAAQVILGHSKADVTQVYAERDITKGREVAALIG</sequence>
<dbReference type="InterPro" id="IPR050090">
    <property type="entry name" value="Tyrosine_recombinase_XerCD"/>
</dbReference>
<dbReference type="Proteomes" id="UP001155241">
    <property type="component" value="Unassembled WGS sequence"/>
</dbReference>
<organism evidence="3 4">
    <name type="scientific">Aeoliella straminimaris</name>
    <dbReference type="NCBI Taxonomy" id="2954799"/>
    <lineage>
        <taxon>Bacteria</taxon>
        <taxon>Pseudomonadati</taxon>
        <taxon>Planctomycetota</taxon>
        <taxon>Planctomycetia</taxon>
        <taxon>Pirellulales</taxon>
        <taxon>Lacipirellulaceae</taxon>
        <taxon>Aeoliella</taxon>
    </lineage>
</organism>
<dbReference type="GO" id="GO:0015074">
    <property type="term" value="P:DNA integration"/>
    <property type="evidence" value="ECO:0007669"/>
    <property type="project" value="InterPro"/>
</dbReference>
<dbReference type="GO" id="GO:0006310">
    <property type="term" value="P:DNA recombination"/>
    <property type="evidence" value="ECO:0007669"/>
    <property type="project" value="UniProtKB-KW"/>
</dbReference>
<evidence type="ECO:0000313" key="4">
    <source>
        <dbReference type="Proteomes" id="UP001155241"/>
    </source>
</evidence>
<dbReference type="GO" id="GO:0003677">
    <property type="term" value="F:DNA binding"/>
    <property type="evidence" value="ECO:0007669"/>
    <property type="project" value="InterPro"/>
</dbReference>